<dbReference type="SMART" id="SM00530">
    <property type="entry name" value="HTH_XRE"/>
    <property type="match status" value="1"/>
</dbReference>
<dbReference type="CDD" id="cd00093">
    <property type="entry name" value="HTH_XRE"/>
    <property type="match status" value="1"/>
</dbReference>
<sequence>MPDRSALGAFLRSRRDRLTPAQAGITPFPGPRRVPGLRKEELAVLAGLSPDHYSRLEQGRQSTLTDEVLTALARALRLDEVERAHLRDLAAPARRRDSGWEVAQRPDPGLLRLMTTLAHVPTLLLGRRSDVLASGPLLAPVLGTDLAPGSSFARWLFLDPGARERIVNWSDFAAAAVGAMRYEVGRHPEDRRLAAQVAELRALDPDVARWWDDHGVTDRTSVAKRIDHPVAGPLEFGIEAVVAPHDPEQRLVIYTVEPGSPTDRVLPLLASWVAVS</sequence>
<protein>
    <submittedName>
        <fullName evidence="2">Helix-turn-helix transcriptional regulator</fullName>
    </submittedName>
</protein>
<dbReference type="InterPro" id="IPR041413">
    <property type="entry name" value="MLTR_LBD"/>
</dbReference>
<name>A0ABV9YLP5_9PSEU</name>
<dbReference type="Proteomes" id="UP001595947">
    <property type="component" value="Unassembled WGS sequence"/>
</dbReference>
<dbReference type="Pfam" id="PF17765">
    <property type="entry name" value="MLTR_LBD"/>
    <property type="match status" value="1"/>
</dbReference>
<dbReference type="RefSeq" id="WP_378035618.1">
    <property type="nucleotide sequence ID" value="NZ_JBHSIV010000007.1"/>
</dbReference>
<comment type="caution">
    <text evidence="2">The sequence shown here is derived from an EMBL/GenBank/DDBJ whole genome shotgun (WGS) entry which is preliminary data.</text>
</comment>
<dbReference type="InterPro" id="IPR001387">
    <property type="entry name" value="Cro/C1-type_HTH"/>
</dbReference>
<dbReference type="InterPro" id="IPR010982">
    <property type="entry name" value="Lambda_DNA-bd_dom_sf"/>
</dbReference>
<evidence type="ECO:0000259" key="1">
    <source>
        <dbReference type="PROSITE" id="PS50943"/>
    </source>
</evidence>
<dbReference type="EMBL" id="JBHSIV010000007">
    <property type="protein sequence ID" value="MFC5062264.1"/>
    <property type="molecule type" value="Genomic_DNA"/>
</dbReference>
<gene>
    <name evidence="2" type="ORF">ACFPBZ_08615</name>
</gene>
<evidence type="ECO:0000313" key="2">
    <source>
        <dbReference type="EMBL" id="MFC5062264.1"/>
    </source>
</evidence>
<evidence type="ECO:0000313" key="3">
    <source>
        <dbReference type="Proteomes" id="UP001595947"/>
    </source>
</evidence>
<accession>A0ABV9YLP5</accession>
<dbReference type="PROSITE" id="PS50943">
    <property type="entry name" value="HTH_CROC1"/>
    <property type="match status" value="1"/>
</dbReference>
<proteinExistence type="predicted"/>
<dbReference type="Gene3D" id="1.10.260.40">
    <property type="entry name" value="lambda repressor-like DNA-binding domains"/>
    <property type="match status" value="1"/>
</dbReference>
<dbReference type="SUPFAM" id="SSF47413">
    <property type="entry name" value="lambda repressor-like DNA-binding domains"/>
    <property type="match status" value="1"/>
</dbReference>
<keyword evidence="3" id="KW-1185">Reference proteome</keyword>
<dbReference type="Gene3D" id="3.30.450.180">
    <property type="match status" value="1"/>
</dbReference>
<dbReference type="Pfam" id="PF13560">
    <property type="entry name" value="HTH_31"/>
    <property type="match status" value="1"/>
</dbReference>
<dbReference type="PANTHER" id="PTHR35010:SF2">
    <property type="entry name" value="BLL4672 PROTEIN"/>
    <property type="match status" value="1"/>
</dbReference>
<organism evidence="2 3">
    <name type="scientific">Actinomycetospora atypica</name>
    <dbReference type="NCBI Taxonomy" id="1290095"/>
    <lineage>
        <taxon>Bacteria</taxon>
        <taxon>Bacillati</taxon>
        <taxon>Actinomycetota</taxon>
        <taxon>Actinomycetes</taxon>
        <taxon>Pseudonocardiales</taxon>
        <taxon>Pseudonocardiaceae</taxon>
        <taxon>Actinomycetospora</taxon>
    </lineage>
</organism>
<reference evidence="3" key="1">
    <citation type="journal article" date="2019" name="Int. J. Syst. Evol. Microbiol.">
        <title>The Global Catalogue of Microorganisms (GCM) 10K type strain sequencing project: providing services to taxonomists for standard genome sequencing and annotation.</title>
        <authorList>
            <consortium name="The Broad Institute Genomics Platform"/>
            <consortium name="The Broad Institute Genome Sequencing Center for Infectious Disease"/>
            <person name="Wu L."/>
            <person name="Ma J."/>
        </authorList>
    </citation>
    <scope>NUCLEOTIDE SEQUENCE [LARGE SCALE GENOMIC DNA]</scope>
    <source>
        <strain evidence="3">CGMCC 4.7093</strain>
    </source>
</reference>
<dbReference type="PANTHER" id="PTHR35010">
    <property type="entry name" value="BLL4672 PROTEIN-RELATED"/>
    <property type="match status" value="1"/>
</dbReference>
<feature type="domain" description="HTH cro/C1-type" evidence="1">
    <location>
        <begin position="36"/>
        <end position="83"/>
    </location>
</feature>